<evidence type="ECO:0000313" key="8">
    <source>
        <dbReference type="EMBL" id="KAI9160552.1"/>
    </source>
</evidence>
<name>A0AAD5IE76_ACENE</name>
<evidence type="ECO:0000256" key="7">
    <source>
        <dbReference type="SAM" id="MobiDB-lite"/>
    </source>
</evidence>
<comment type="similarity">
    <text evidence="2 6">Belongs to the Mediator complex subunit 6 family.</text>
</comment>
<gene>
    <name evidence="6" type="primary">MED6</name>
    <name evidence="8" type="ORF">LWI28_009311</name>
</gene>
<dbReference type="Pfam" id="PF04934">
    <property type="entry name" value="Med6"/>
    <property type="match status" value="1"/>
</dbReference>
<reference evidence="8" key="2">
    <citation type="submission" date="2023-02" db="EMBL/GenBank/DDBJ databases">
        <authorList>
            <person name="Swenson N.G."/>
            <person name="Wegrzyn J.L."/>
            <person name="Mcevoy S.L."/>
        </authorList>
    </citation>
    <scope>NUCLEOTIDE SEQUENCE</scope>
    <source>
        <strain evidence="8">91603</strain>
        <tissue evidence="8">Leaf</tissue>
    </source>
</reference>
<comment type="subcellular location">
    <subcellularLocation>
        <location evidence="1 6">Nucleus</location>
    </subcellularLocation>
</comment>
<evidence type="ECO:0000256" key="2">
    <source>
        <dbReference type="ARBA" id="ARBA00007526"/>
    </source>
</evidence>
<dbReference type="Gene3D" id="3.10.450.580">
    <property type="entry name" value="Mediator complex, subunit Med6"/>
    <property type="match status" value="1"/>
</dbReference>
<keyword evidence="4 6" id="KW-0804">Transcription</keyword>
<keyword evidence="5 6" id="KW-0539">Nucleus</keyword>
<evidence type="ECO:0000313" key="9">
    <source>
        <dbReference type="Proteomes" id="UP001064489"/>
    </source>
</evidence>
<evidence type="ECO:0000256" key="1">
    <source>
        <dbReference type="ARBA" id="ARBA00004123"/>
    </source>
</evidence>
<dbReference type="GO" id="GO:0003712">
    <property type="term" value="F:transcription coregulator activity"/>
    <property type="evidence" value="ECO:0007669"/>
    <property type="project" value="InterPro"/>
</dbReference>
<dbReference type="InterPro" id="IPR007018">
    <property type="entry name" value="Mediator_Med6"/>
</dbReference>
<organism evidence="8 9">
    <name type="scientific">Acer negundo</name>
    <name type="common">Box elder</name>
    <dbReference type="NCBI Taxonomy" id="4023"/>
    <lineage>
        <taxon>Eukaryota</taxon>
        <taxon>Viridiplantae</taxon>
        <taxon>Streptophyta</taxon>
        <taxon>Embryophyta</taxon>
        <taxon>Tracheophyta</taxon>
        <taxon>Spermatophyta</taxon>
        <taxon>Magnoliopsida</taxon>
        <taxon>eudicotyledons</taxon>
        <taxon>Gunneridae</taxon>
        <taxon>Pentapetalae</taxon>
        <taxon>rosids</taxon>
        <taxon>malvids</taxon>
        <taxon>Sapindales</taxon>
        <taxon>Sapindaceae</taxon>
        <taxon>Hippocastanoideae</taxon>
        <taxon>Acereae</taxon>
        <taxon>Acer</taxon>
    </lineage>
</organism>
<evidence type="ECO:0000256" key="3">
    <source>
        <dbReference type="ARBA" id="ARBA00023015"/>
    </source>
</evidence>
<feature type="compositionally biased region" description="Pro residues" evidence="7">
    <location>
        <begin position="68"/>
        <end position="77"/>
    </location>
</feature>
<dbReference type="PANTHER" id="PTHR13104">
    <property type="entry name" value="MED-6-RELATED"/>
    <property type="match status" value="1"/>
</dbReference>
<comment type="caution">
    <text evidence="8">The sequence shown here is derived from an EMBL/GenBank/DDBJ whole genome shotgun (WGS) entry which is preliminary data.</text>
</comment>
<comment type="subunit">
    <text evidence="6">Component of the Mediator complex.</text>
</comment>
<accession>A0AAD5IE76</accession>
<feature type="region of interest" description="Disordered" evidence="7">
    <location>
        <begin position="64"/>
        <end position="98"/>
    </location>
</feature>
<keyword evidence="6" id="KW-0010">Activator</keyword>
<comment type="function">
    <text evidence="6">Component of the Mediator complex, a coactivator involved in the regulated transcription of nearly all RNA polymerase II-dependent genes. Mediator functions as a bridge to convey information from gene-specific regulatory proteins to the basal RNA polymerase II transcription machinery. Mediator is recruited to promoters by direct interactions with regulatory proteins and serves as a scaffold for the assembly of a functional preinitiation complex with RNA polymerase II and the general transcription factors.</text>
</comment>
<reference evidence="8" key="1">
    <citation type="journal article" date="2022" name="Plant J.">
        <title>Strategies of tolerance reflected in two North American maple genomes.</title>
        <authorList>
            <person name="McEvoy S.L."/>
            <person name="Sezen U.U."/>
            <person name="Trouern-Trend A."/>
            <person name="McMahon S.M."/>
            <person name="Schaberg P.G."/>
            <person name="Yang J."/>
            <person name="Wegrzyn J.L."/>
            <person name="Swenson N.G."/>
        </authorList>
    </citation>
    <scope>NUCLEOTIDE SEQUENCE</scope>
    <source>
        <strain evidence="8">91603</strain>
    </source>
</reference>
<protein>
    <recommendedName>
        <fullName evidence="6">Mediator of RNA polymerase II transcription subunit 6</fullName>
    </recommendedName>
    <alternativeName>
        <fullName evidence="6">Mediator complex subunit 6</fullName>
    </alternativeName>
</protein>
<proteinExistence type="inferred from homology"/>
<keyword evidence="3 6" id="KW-0805">Transcription regulation</keyword>
<dbReference type="InterPro" id="IPR038566">
    <property type="entry name" value="Mediator_Med6_sf"/>
</dbReference>
<dbReference type="AlphaFoldDB" id="A0AAD5IE76"/>
<dbReference type="Proteomes" id="UP001064489">
    <property type="component" value="Chromosome 2"/>
</dbReference>
<evidence type="ECO:0000256" key="5">
    <source>
        <dbReference type="ARBA" id="ARBA00023242"/>
    </source>
</evidence>
<evidence type="ECO:0000256" key="6">
    <source>
        <dbReference type="RuleBase" id="RU364143"/>
    </source>
</evidence>
<dbReference type="GO" id="GO:0016592">
    <property type="term" value="C:mediator complex"/>
    <property type="evidence" value="ECO:0007669"/>
    <property type="project" value="InterPro"/>
</dbReference>
<keyword evidence="9" id="KW-1185">Reference proteome</keyword>
<dbReference type="EMBL" id="JAJSOW010000106">
    <property type="protein sequence ID" value="KAI9160552.1"/>
    <property type="molecule type" value="Genomic_DNA"/>
</dbReference>
<dbReference type="GO" id="GO:0006357">
    <property type="term" value="P:regulation of transcription by RNA polymerase II"/>
    <property type="evidence" value="ECO:0007669"/>
    <property type="project" value="InterPro"/>
</dbReference>
<sequence>MTDIEYMLSDVMEPHLYVIRKQKRENPEKVTPMLSYYLLDGSIYQAPPLCNIFVARIVSFSSILSSSPPAPPPPPFPEGYTPPTTTREADPIIDQGSS</sequence>
<evidence type="ECO:0000256" key="4">
    <source>
        <dbReference type="ARBA" id="ARBA00023163"/>
    </source>
</evidence>